<dbReference type="EMBL" id="BMAW01024641">
    <property type="protein sequence ID" value="GFT88766.1"/>
    <property type="molecule type" value="Genomic_DNA"/>
</dbReference>
<dbReference type="AlphaFoldDB" id="A0A8X6PTN9"/>
<name>A0A8X6PTN9_NEPPI</name>
<accession>A0A8X6PTN9</accession>
<keyword evidence="2" id="KW-1185">Reference proteome</keyword>
<gene>
    <name evidence="1" type="ORF">NPIL_367281</name>
</gene>
<reference evidence="1" key="1">
    <citation type="submission" date="2020-08" db="EMBL/GenBank/DDBJ databases">
        <title>Multicomponent nature underlies the extraordinary mechanical properties of spider dragline silk.</title>
        <authorList>
            <person name="Kono N."/>
            <person name="Nakamura H."/>
            <person name="Mori M."/>
            <person name="Yoshida Y."/>
            <person name="Ohtoshi R."/>
            <person name="Malay A.D."/>
            <person name="Moran D.A.P."/>
            <person name="Tomita M."/>
            <person name="Numata K."/>
            <person name="Arakawa K."/>
        </authorList>
    </citation>
    <scope>NUCLEOTIDE SEQUENCE</scope>
</reference>
<dbReference type="Proteomes" id="UP000887013">
    <property type="component" value="Unassembled WGS sequence"/>
</dbReference>
<comment type="caution">
    <text evidence="1">The sequence shown here is derived from an EMBL/GenBank/DDBJ whole genome shotgun (WGS) entry which is preliminary data.</text>
</comment>
<feature type="non-terminal residue" evidence="1">
    <location>
        <position position="1"/>
    </location>
</feature>
<sequence length="27" mass="2718">QVRDQSGGGTLFDTAANLGNKLTAGIL</sequence>
<evidence type="ECO:0000313" key="1">
    <source>
        <dbReference type="EMBL" id="GFT88766.1"/>
    </source>
</evidence>
<evidence type="ECO:0000313" key="2">
    <source>
        <dbReference type="Proteomes" id="UP000887013"/>
    </source>
</evidence>
<organism evidence="1 2">
    <name type="scientific">Nephila pilipes</name>
    <name type="common">Giant wood spider</name>
    <name type="synonym">Nephila maculata</name>
    <dbReference type="NCBI Taxonomy" id="299642"/>
    <lineage>
        <taxon>Eukaryota</taxon>
        <taxon>Metazoa</taxon>
        <taxon>Ecdysozoa</taxon>
        <taxon>Arthropoda</taxon>
        <taxon>Chelicerata</taxon>
        <taxon>Arachnida</taxon>
        <taxon>Araneae</taxon>
        <taxon>Araneomorphae</taxon>
        <taxon>Entelegynae</taxon>
        <taxon>Araneoidea</taxon>
        <taxon>Nephilidae</taxon>
        <taxon>Nephila</taxon>
    </lineage>
</organism>
<proteinExistence type="predicted"/>
<protein>
    <submittedName>
        <fullName evidence="1">Uncharacterized protein</fullName>
    </submittedName>
</protein>